<comment type="caution">
    <text evidence="1">The sequence shown here is derived from an EMBL/GenBank/DDBJ whole genome shotgun (WGS) entry which is preliminary data.</text>
</comment>
<accession>A0A0J7JZV4</accession>
<feature type="non-terminal residue" evidence="1">
    <location>
        <position position="98"/>
    </location>
</feature>
<gene>
    <name evidence="1" type="ORF">RF55_19631</name>
</gene>
<proteinExistence type="predicted"/>
<evidence type="ECO:0000313" key="1">
    <source>
        <dbReference type="EMBL" id="KMQ83574.1"/>
    </source>
</evidence>
<reference evidence="1 2" key="1">
    <citation type="submission" date="2015-04" db="EMBL/GenBank/DDBJ databases">
        <title>Lasius niger genome sequencing.</title>
        <authorList>
            <person name="Konorov E.A."/>
            <person name="Nikitin M.A."/>
            <person name="Kirill M.V."/>
            <person name="Chang P."/>
        </authorList>
    </citation>
    <scope>NUCLEOTIDE SEQUENCE [LARGE SCALE GENOMIC DNA]</scope>
    <source>
        <tissue evidence="1">Whole</tissue>
    </source>
</reference>
<dbReference type="Proteomes" id="UP000036403">
    <property type="component" value="Unassembled WGS sequence"/>
</dbReference>
<keyword evidence="2" id="KW-1185">Reference proteome</keyword>
<dbReference type="AlphaFoldDB" id="A0A0J7JZV4"/>
<sequence>MDTWMVLEFFDFVREWGACGPGGSSGASRPGVAHPGDVRGEGFAGEAALSLLWRGAGGAPRCGGEHAAGPEGDAASIAAIDAVVASSPIFALTSFTVK</sequence>
<organism evidence="1 2">
    <name type="scientific">Lasius niger</name>
    <name type="common">Black garden ant</name>
    <dbReference type="NCBI Taxonomy" id="67767"/>
    <lineage>
        <taxon>Eukaryota</taxon>
        <taxon>Metazoa</taxon>
        <taxon>Ecdysozoa</taxon>
        <taxon>Arthropoda</taxon>
        <taxon>Hexapoda</taxon>
        <taxon>Insecta</taxon>
        <taxon>Pterygota</taxon>
        <taxon>Neoptera</taxon>
        <taxon>Endopterygota</taxon>
        <taxon>Hymenoptera</taxon>
        <taxon>Apocrita</taxon>
        <taxon>Aculeata</taxon>
        <taxon>Formicoidea</taxon>
        <taxon>Formicidae</taxon>
        <taxon>Formicinae</taxon>
        <taxon>Lasius</taxon>
        <taxon>Lasius</taxon>
    </lineage>
</organism>
<dbReference type="EMBL" id="LBMM01019258">
    <property type="protein sequence ID" value="KMQ83574.1"/>
    <property type="molecule type" value="Genomic_DNA"/>
</dbReference>
<evidence type="ECO:0000313" key="2">
    <source>
        <dbReference type="Proteomes" id="UP000036403"/>
    </source>
</evidence>
<name>A0A0J7JZV4_LASNI</name>
<protein>
    <submittedName>
        <fullName evidence="1">Uncharacterized protein</fullName>
    </submittedName>
</protein>
<dbReference type="PaxDb" id="67767-A0A0J7JZV4"/>